<sequence length="94" mass="10481">MILDALIWNKECVAGPETSASKEVAAFRAVPPTECIYERKFKVADEKAVLREEALAITHMELLLCRDKCVNMSAVHCADALIKESEMWVADDVV</sequence>
<gene>
    <name evidence="1" type="ORF">PAXRUDRAFT_19328</name>
</gene>
<dbReference type="AlphaFoldDB" id="A0A0D0DCI1"/>
<reference evidence="1 2" key="1">
    <citation type="submission" date="2014-04" db="EMBL/GenBank/DDBJ databases">
        <authorList>
            <consortium name="DOE Joint Genome Institute"/>
            <person name="Kuo A."/>
            <person name="Kohler A."/>
            <person name="Jargeat P."/>
            <person name="Nagy L.G."/>
            <person name="Floudas D."/>
            <person name="Copeland A."/>
            <person name="Barry K.W."/>
            <person name="Cichocki N."/>
            <person name="Veneault-Fourrey C."/>
            <person name="LaButti K."/>
            <person name="Lindquist E.A."/>
            <person name="Lipzen A."/>
            <person name="Lundell T."/>
            <person name="Morin E."/>
            <person name="Murat C."/>
            <person name="Sun H."/>
            <person name="Tunlid A."/>
            <person name="Henrissat B."/>
            <person name="Grigoriev I.V."/>
            <person name="Hibbett D.S."/>
            <person name="Martin F."/>
            <person name="Nordberg H.P."/>
            <person name="Cantor M.N."/>
            <person name="Hua S.X."/>
        </authorList>
    </citation>
    <scope>NUCLEOTIDE SEQUENCE [LARGE SCALE GENOMIC DNA]</scope>
    <source>
        <strain evidence="1 2">Ve08.2h10</strain>
    </source>
</reference>
<dbReference type="InParanoid" id="A0A0D0DCI1"/>
<dbReference type="HOGENOM" id="CLU_2386842_0_0_1"/>
<protein>
    <submittedName>
        <fullName evidence="1">Uncharacterized protein</fullName>
    </submittedName>
</protein>
<organism evidence="1 2">
    <name type="scientific">Paxillus rubicundulus Ve08.2h10</name>
    <dbReference type="NCBI Taxonomy" id="930991"/>
    <lineage>
        <taxon>Eukaryota</taxon>
        <taxon>Fungi</taxon>
        <taxon>Dikarya</taxon>
        <taxon>Basidiomycota</taxon>
        <taxon>Agaricomycotina</taxon>
        <taxon>Agaricomycetes</taxon>
        <taxon>Agaricomycetidae</taxon>
        <taxon>Boletales</taxon>
        <taxon>Paxilineae</taxon>
        <taxon>Paxillaceae</taxon>
        <taxon>Paxillus</taxon>
    </lineage>
</organism>
<name>A0A0D0DCI1_9AGAM</name>
<dbReference type="EMBL" id="KN828390">
    <property type="protein sequence ID" value="KIK75035.1"/>
    <property type="molecule type" value="Genomic_DNA"/>
</dbReference>
<reference evidence="2" key="2">
    <citation type="submission" date="2015-01" db="EMBL/GenBank/DDBJ databases">
        <title>Evolutionary Origins and Diversification of the Mycorrhizal Mutualists.</title>
        <authorList>
            <consortium name="DOE Joint Genome Institute"/>
            <consortium name="Mycorrhizal Genomics Consortium"/>
            <person name="Kohler A."/>
            <person name="Kuo A."/>
            <person name="Nagy L.G."/>
            <person name="Floudas D."/>
            <person name="Copeland A."/>
            <person name="Barry K.W."/>
            <person name="Cichocki N."/>
            <person name="Veneault-Fourrey C."/>
            <person name="LaButti K."/>
            <person name="Lindquist E.A."/>
            <person name="Lipzen A."/>
            <person name="Lundell T."/>
            <person name="Morin E."/>
            <person name="Murat C."/>
            <person name="Riley R."/>
            <person name="Ohm R."/>
            <person name="Sun H."/>
            <person name="Tunlid A."/>
            <person name="Henrissat B."/>
            <person name="Grigoriev I.V."/>
            <person name="Hibbett D.S."/>
            <person name="Martin F."/>
        </authorList>
    </citation>
    <scope>NUCLEOTIDE SEQUENCE [LARGE SCALE GENOMIC DNA]</scope>
    <source>
        <strain evidence="2">Ve08.2h10</strain>
    </source>
</reference>
<proteinExistence type="predicted"/>
<dbReference type="Proteomes" id="UP000054538">
    <property type="component" value="Unassembled WGS sequence"/>
</dbReference>
<keyword evidence="2" id="KW-1185">Reference proteome</keyword>
<accession>A0A0D0DCI1</accession>
<evidence type="ECO:0000313" key="1">
    <source>
        <dbReference type="EMBL" id="KIK75035.1"/>
    </source>
</evidence>
<evidence type="ECO:0000313" key="2">
    <source>
        <dbReference type="Proteomes" id="UP000054538"/>
    </source>
</evidence>